<reference evidence="2" key="1">
    <citation type="submission" date="2022-05" db="EMBL/GenBank/DDBJ databases">
        <title>The Musa troglodytarum L. genome provides insights into the mechanism of non-climacteric behaviour and enrichment of carotenoids.</title>
        <authorList>
            <person name="Wang J."/>
        </authorList>
    </citation>
    <scope>NUCLEOTIDE SEQUENCE</scope>
    <source>
        <tissue evidence="2">Leaf</tissue>
    </source>
</reference>
<name>A0A9E7KUC9_9LILI</name>
<dbReference type="OrthoDB" id="786711at2759"/>
<evidence type="ECO:0000313" key="3">
    <source>
        <dbReference type="Proteomes" id="UP001055439"/>
    </source>
</evidence>
<organism evidence="2 3">
    <name type="scientific">Musa troglodytarum</name>
    <name type="common">fe'i banana</name>
    <dbReference type="NCBI Taxonomy" id="320322"/>
    <lineage>
        <taxon>Eukaryota</taxon>
        <taxon>Viridiplantae</taxon>
        <taxon>Streptophyta</taxon>
        <taxon>Embryophyta</taxon>
        <taxon>Tracheophyta</taxon>
        <taxon>Spermatophyta</taxon>
        <taxon>Magnoliopsida</taxon>
        <taxon>Liliopsida</taxon>
        <taxon>Zingiberales</taxon>
        <taxon>Musaceae</taxon>
        <taxon>Musa</taxon>
    </lineage>
</organism>
<accession>A0A9E7KUC9</accession>
<dbReference type="AlphaFoldDB" id="A0A9E7KUC9"/>
<evidence type="ECO:0000256" key="1">
    <source>
        <dbReference type="SAM" id="MobiDB-lite"/>
    </source>
</evidence>
<protein>
    <submittedName>
        <fullName evidence="2">Uncharacterized protein</fullName>
    </submittedName>
</protein>
<sequence>MKAKSMLGVGPQMLEVRSRFDVTKAIMVVCFFFFSVGSVIGHDLSPNDFINIQKFPHRINNVSKYWKKIFMNGQQKDETSVKKNMKKKSKGVNVDGELIAKDKPLEVAVDRNEATEPATEKNKKHKLEEQQ</sequence>
<proteinExistence type="predicted"/>
<keyword evidence="3" id="KW-1185">Reference proteome</keyword>
<feature type="region of interest" description="Disordered" evidence="1">
    <location>
        <begin position="109"/>
        <end position="131"/>
    </location>
</feature>
<evidence type="ECO:0000313" key="2">
    <source>
        <dbReference type="EMBL" id="URE27784.1"/>
    </source>
</evidence>
<dbReference type="EMBL" id="CP097510">
    <property type="protein sequence ID" value="URE27784.1"/>
    <property type="molecule type" value="Genomic_DNA"/>
</dbReference>
<gene>
    <name evidence="2" type="ORF">MUK42_37348</name>
</gene>
<dbReference type="Proteomes" id="UP001055439">
    <property type="component" value="Chromosome 8"/>
</dbReference>